<dbReference type="PANTHER" id="PTHR30250">
    <property type="entry name" value="PST FAMILY PREDICTED COLANIC ACID TRANSPORTER"/>
    <property type="match status" value="1"/>
</dbReference>
<evidence type="ECO:0000256" key="4">
    <source>
        <dbReference type="ARBA" id="ARBA00022989"/>
    </source>
</evidence>
<evidence type="ECO:0000256" key="2">
    <source>
        <dbReference type="ARBA" id="ARBA00022475"/>
    </source>
</evidence>
<feature type="transmembrane region" description="Helical" evidence="6">
    <location>
        <begin position="117"/>
        <end position="134"/>
    </location>
</feature>
<protein>
    <submittedName>
        <fullName evidence="7">Polysaccharide biosynthesis protein</fullName>
    </submittedName>
</protein>
<dbReference type="STRING" id="1227497.C491_17609"/>
<proteinExistence type="predicted"/>
<dbReference type="EMBL" id="AOIB01000033">
    <property type="protein sequence ID" value="ELY54937.1"/>
    <property type="molecule type" value="Genomic_DNA"/>
</dbReference>
<name>L9WZW7_9EURY</name>
<keyword evidence="5 6" id="KW-0472">Membrane</keyword>
<dbReference type="InterPro" id="IPR002797">
    <property type="entry name" value="Polysacc_synth"/>
</dbReference>
<keyword evidence="2" id="KW-1003">Cell membrane</keyword>
<feature type="transmembrane region" description="Helical" evidence="6">
    <location>
        <begin position="259"/>
        <end position="279"/>
    </location>
</feature>
<keyword evidence="8" id="KW-1185">Reference proteome</keyword>
<feature type="transmembrane region" description="Helical" evidence="6">
    <location>
        <begin position="9"/>
        <end position="31"/>
    </location>
</feature>
<feature type="transmembrane region" description="Helical" evidence="6">
    <location>
        <begin position="219"/>
        <end position="239"/>
    </location>
</feature>
<feature type="transmembrane region" description="Helical" evidence="6">
    <location>
        <begin position="367"/>
        <end position="387"/>
    </location>
</feature>
<evidence type="ECO:0000256" key="5">
    <source>
        <dbReference type="ARBA" id="ARBA00023136"/>
    </source>
</evidence>
<organism evidence="7 8">
    <name type="scientific">Natronococcus amylolyticus DSM 10524</name>
    <dbReference type="NCBI Taxonomy" id="1227497"/>
    <lineage>
        <taxon>Archaea</taxon>
        <taxon>Methanobacteriati</taxon>
        <taxon>Methanobacteriota</taxon>
        <taxon>Stenosarchaea group</taxon>
        <taxon>Halobacteria</taxon>
        <taxon>Halobacteriales</taxon>
        <taxon>Natrialbaceae</taxon>
        <taxon>Natronococcus</taxon>
    </lineage>
</organism>
<feature type="transmembrane region" description="Helical" evidence="6">
    <location>
        <begin position="393"/>
        <end position="414"/>
    </location>
</feature>
<feature type="transmembrane region" description="Helical" evidence="6">
    <location>
        <begin position="43"/>
        <end position="64"/>
    </location>
</feature>
<feature type="transmembrane region" description="Helical" evidence="6">
    <location>
        <begin position="155"/>
        <end position="173"/>
    </location>
</feature>
<dbReference type="eggNOG" id="arCOG02209">
    <property type="taxonomic scope" value="Archaea"/>
</dbReference>
<comment type="subcellular location">
    <subcellularLocation>
        <location evidence="1">Cell membrane</location>
        <topology evidence="1">Multi-pass membrane protein</topology>
    </subcellularLocation>
</comment>
<evidence type="ECO:0000313" key="8">
    <source>
        <dbReference type="Proteomes" id="UP000011688"/>
    </source>
</evidence>
<feature type="transmembrane region" description="Helical" evidence="6">
    <location>
        <begin position="453"/>
        <end position="472"/>
    </location>
</feature>
<dbReference type="GO" id="GO:0005886">
    <property type="term" value="C:plasma membrane"/>
    <property type="evidence" value="ECO:0007669"/>
    <property type="project" value="UniProtKB-SubCell"/>
</dbReference>
<keyword evidence="4 6" id="KW-1133">Transmembrane helix</keyword>
<evidence type="ECO:0000256" key="3">
    <source>
        <dbReference type="ARBA" id="ARBA00022692"/>
    </source>
</evidence>
<dbReference type="Pfam" id="PF01943">
    <property type="entry name" value="Polysacc_synt"/>
    <property type="match status" value="1"/>
</dbReference>
<accession>L9WZW7</accession>
<feature type="transmembrane region" description="Helical" evidence="6">
    <location>
        <begin position="338"/>
        <end position="355"/>
    </location>
</feature>
<dbReference type="AlphaFoldDB" id="L9WZW7"/>
<sequence>MSRSFVSGFLYVLTSKFGTLILSVLITPIIIRLLGSENYGNYAFVLSVITVLSLITSPGVSTGLRKYIAENRDYSNWESLVFAFYFRVGIVLVTIASVSTIFLLYTGLVDPLIGSDVILYLYLGVVILIVRQLFSINKNALRGLNREKYSDPLLILRKAMFGGVSVALIYVGWGVWGVLVGEILAVLLASIIAIFFLRRDLDLSYVAKLTPSNFPRRDLLSYNFSNMLFMAMLGSLYQFDILLMNPLAGSEQTGYYKGALVIAEFLWFVPLAVQTMLVHSTSELWLNGKTEKISSIASKVTRYTILFTSLLAIGLISLVDDFVPLYLGQDFSNSIKPLLLLIPGAIGLAAARPILSIGQAKGNMRLLILATGFATFLNISLNIYLIPRYGMNGAAIATSISYGSMFFFHLFSAHRLGFYPLKDLRLSRILGTVILTAVPLLLLSNLIDSTVASLVFIPPIGFCIYSFSAIKLNAISIDEINRILDGCPDPLRRYGRIFLQKLES</sequence>
<dbReference type="InterPro" id="IPR050833">
    <property type="entry name" value="Poly_Biosynth_Transport"/>
</dbReference>
<dbReference type="PANTHER" id="PTHR30250:SF26">
    <property type="entry name" value="PSMA PROTEIN"/>
    <property type="match status" value="1"/>
</dbReference>
<feature type="transmembrane region" description="Helical" evidence="6">
    <location>
        <begin position="179"/>
        <end position="198"/>
    </location>
</feature>
<evidence type="ECO:0000313" key="7">
    <source>
        <dbReference type="EMBL" id="ELY54937.1"/>
    </source>
</evidence>
<feature type="transmembrane region" description="Helical" evidence="6">
    <location>
        <begin position="84"/>
        <end position="105"/>
    </location>
</feature>
<feature type="transmembrane region" description="Helical" evidence="6">
    <location>
        <begin position="300"/>
        <end position="318"/>
    </location>
</feature>
<comment type="caution">
    <text evidence="7">The sequence shown here is derived from an EMBL/GenBank/DDBJ whole genome shotgun (WGS) entry which is preliminary data.</text>
</comment>
<reference evidence="7 8" key="1">
    <citation type="journal article" date="2014" name="PLoS Genet.">
        <title>Phylogenetically driven sequencing of extremely halophilic archaea reveals strategies for static and dynamic osmo-response.</title>
        <authorList>
            <person name="Becker E.A."/>
            <person name="Seitzer P.M."/>
            <person name="Tritt A."/>
            <person name="Larsen D."/>
            <person name="Krusor M."/>
            <person name="Yao A.I."/>
            <person name="Wu D."/>
            <person name="Madern D."/>
            <person name="Eisen J.A."/>
            <person name="Darling A.E."/>
            <person name="Facciotti M.T."/>
        </authorList>
    </citation>
    <scope>NUCLEOTIDE SEQUENCE [LARGE SCALE GENOMIC DNA]</scope>
    <source>
        <strain evidence="7 8">DSM 10524</strain>
    </source>
</reference>
<dbReference type="Proteomes" id="UP000011688">
    <property type="component" value="Unassembled WGS sequence"/>
</dbReference>
<evidence type="ECO:0000256" key="6">
    <source>
        <dbReference type="SAM" id="Phobius"/>
    </source>
</evidence>
<evidence type="ECO:0000256" key="1">
    <source>
        <dbReference type="ARBA" id="ARBA00004651"/>
    </source>
</evidence>
<feature type="transmembrane region" description="Helical" evidence="6">
    <location>
        <begin position="426"/>
        <end position="447"/>
    </location>
</feature>
<gene>
    <name evidence="7" type="ORF">C491_17609</name>
</gene>
<keyword evidence="3 6" id="KW-0812">Transmembrane</keyword>